<organism evidence="2 3">
    <name type="scientific">Nitzschia inconspicua</name>
    <dbReference type="NCBI Taxonomy" id="303405"/>
    <lineage>
        <taxon>Eukaryota</taxon>
        <taxon>Sar</taxon>
        <taxon>Stramenopiles</taxon>
        <taxon>Ochrophyta</taxon>
        <taxon>Bacillariophyta</taxon>
        <taxon>Bacillariophyceae</taxon>
        <taxon>Bacillariophycidae</taxon>
        <taxon>Bacillariales</taxon>
        <taxon>Bacillariaceae</taxon>
        <taxon>Nitzschia</taxon>
    </lineage>
</organism>
<feature type="region of interest" description="Disordered" evidence="1">
    <location>
        <begin position="254"/>
        <end position="277"/>
    </location>
</feature>
<sequence>MTAPNAQAALLTALLQSSCPTTHNPDNITWPPTFTFTNSDHTWIVPGQIFLALLNSNNIVCPILTLGIRQSALDTELGLHILFGLTLTAHSNTSDAAAPPQLIRINLTSEANPARVCLAPKKALTPAVTLAPPGSSLANTKTIPKLLPCPVEWITPFTQQATSASEAYHLTWIHDFDFDQPAVTEFQAWTRAAATASKTDPTISALATTADLLPLDQLPTLERDLQTWLADQVSHLDPGIQAAWTTVIAAPSSAEKQSGHQHTIPLPTSPPSPTNTPASTTDIMAAIATMGDKFGDKLAAALQTQHQPPQAGLMPDQIVQKAHINQMTQRNQVPTQEQTVPAGRLSAEQRIALHGWSNLSPSEPLAEFWTHYDNTKTTGTLETTIKHHLFKPLQTAEPTFDSTILNKTLIATVSTQAFIPMGKNLGLGPLACVFRPRGEITKLDNNYTLLQESKSVSVSDTQRTKLNTPVPPTDPPAFDGLLRRLIVLHAILFTETCPMVTQLTQLHTALCQRMGYYLERSPAFRACTAPAILATLTRAITEFFEMIPTQSELDCGTYPTVPVLPTLLEKIKDGNILEDTKDIPDMFFHPTVLKERQQLPPPPPPRSLDSFSVVSALTTPTKFSNHGQRSPALTTRLNRNHHPALTAAVQSWQTSHPNSPLPRLRDILTCNKMDTNEALTTCKLAQTDCLRYVLLGSCVGPCSLTHPNHTNLPHEFLNQFCVALNNTRPSKRLKPHTGKLTLHNNLTASHPLDVHVPTISHPSPPLTPSPPPALQLTAAQHPTATHTPNVPCRRITQIHNDQTASHVPNVRVPEIPKPQKDPTATQASCSTITPHQKDPRASHTLNVRVPTISQIQTNLTATHTPNVSCMTFTQTHNDPKASHTLNVRVPTIFQSHNDPKASHTLNVRVPTISQSHNDPKASHTPNVRVPTISQSHNDPKASHTLNVRVPTISQSHNDPKASHTLNVRVPTISQSHNDPKASHTLNVRVPTISQIQTDPTATHTPNVLVRRITLHNDLPASHTPNVNAPTISHPTLTLTNPSPTTLQLTAAQSKLHPHQLMFPRNIALRHPAAPTLLDWAINGCPTTCGPNWTLHQLNAYLTYGNHSSTHTPLATQAIQAETNEKVKAGICEAVPWSQIRLTNPPTLKVSPLAAIPHKTRRFRLIHDLSFSLPHSSGSFSPVNAFSDTANVPHHSMHELGHVIPRILHHMATAPAHTPLFLTKIDIKDGYWRMRVCKDGKWNFAYTLPRNDPKHELIVVLCLTLPMGWVDSPPFFCAVTETARDIMHAYEALPELPPHPLEHHMLNLTKHDAALPHIAIKYLNVTRADNNPRYQAIHDLCTIAWFYLLRVGEYTQTTQTARRRTIQFRLEDVTLWNHTQVLHSTLPLQTLLSQCTAATLRISNQKNGRRNQVIHQEATRDVTCPIAAIIRRVHHIRQHTSDPATMLGTYFTGHKHVAKQVTVTDITTALKNTVQVLGLSRYNITPADISSHSLRAGGAMALHLGGVPAHTIKILGRWSSDTFLLYIQEQITGFSAGLSTQMSSTPLTPNAAIKPTLRLLPS</sequence>
<dbReference type="EMBL" id="JAGRRH010000015">
    <property type="protein sequence ID" value="KAG7357000.1"/>
    <property type="molecule type" value="Genomic_DNA"/>
</dbReference>
<keyword evidence="3" id="KW-1185">Reference proteome</keyword>
<gene>
    <name evidence="2" type="ORF">IV203_001688</name>
</gene>
<dbReference type="PANTHER" id="PTHR34605:SF3">
    <property type="entry name" value="P CELL-TYPE AGGLUTINATION PROTEIN MAP4-LIKE-RELATED"/>
    <property type="match status" value="1"/>
</dbReference>
<reference evidence="2" key="1">
    <citation type="journal article" date="2021" name="Sci. Rep.">
        <title>Diploid genomic architecture of Nitzschia inconspicua, an elite biomass production diatom.</title>
        <authorList>
            <person name="Oliver A."/>
            <person name="Podell S."/>
            <person name="Pinowska A."/>
            <person name="Traller J.C."/>
            <person name="Smith S.R."/>
            <person name="McClure R."/>
            <person name="Beliaev A."/>
            <person name="Bohutskyi P."/>
            <person name="Hill E.A."/>
            <person name="Rabines A."/>
            <person name="Zheng H."/>
            <person name="Allen L.Z."/>
            <person name="Kuo A."/>
            <person name="Grigoriev I.V."/>
            <person name="Allen A.E."/>
            <person name="Hazlebeck D."/>
            <person name="Allen E.E."/>
        </authorList>
    </citation>
    <scope>NUCLEOTIDE SEQUENCE</scope>
    <source>
        <strain evidence="2">Hildebrandi</strain>
    </source>
</reference>
<feature type="region of interest" description="Disordered" evidence="1">
    <location>
        <begin position="815"/>
        <end position="840"/>
    </location>
</feature>
<dbReference type="PANTHER" id="PTHR34605">
    <property type="entry name" value="PHAGE_INTEGRASE DOMAIN-CONTAINING PROTEIN"/>
    <property type="match status" value="1"/>
</dbReference>
<dbReference type="InterPro" id="IPR052925">
    <property type="entry name" value="Phage_Integrase-like_Recomb"/>
</dbReference>
<protein>
    <submittedName>
        <fullName evidence="2">Uncharacterized protein</fullName>
    </submittedName>
</protein>
<name>A0A9K3L8P7_9STRA</name>
<proteinExistence type="predicted"/>
<reference evidence="2" key="2">
    <citation type="submission" date="2021-04" db="EMBL/GenBank/DDBJ databases">
        <authorList>
            <person name="Podell S."/>
        </authorList>
    </citation>
    <scope>NUCLEOTIDE SEQUENCE</scope>
    <source>
        <strain evidence="2">Hildebrandi</strain>
    </source>
</reference>
<comment type="caution">
    <text evidence="2">The sequence shown here is derived from an EMBL/GenBank/DDBJ whole genome shotgun (WGS) entry which is preliminary data.</text>
</comment>
<feature type="compositionally biased region" description="Polar residues" evidence="1">
    <location>
        <begin position="822"/>
        <end position="834"/>
    </location>
</feature>
<evidence type="ECO:0000256" key="1">
    <source>
        <dbReference type="SAM" id="MobiDB-lite"/>
    </source>
</evidence>
<evidence type="ECO:0000313" key="2">
    <source>
        <dbReference type="EMBL" id="KAG7357000.1"/>
    </source>
</evidence>
<accession>A0A9K3L8P7</accession>
<dbReference type="Proteomes" id="UP000693970">
    <property type="component" value="Unassembled WGS sequence"/>
</dbReference>
<evidence type="ECO:0000313" key="3">
    <source>
        <dbReference type="Proteomes" id="UP000693970"/>
    </source>
</evidence>